<comment type="caution">
    <text evidence="1">The sequence shown here is derived from an EMBL/GenBank/DDBJ whole genome shotgun (WGS) entry which is preliminary data.</text>
</comment>
<protein>
    <recommendedName>
        <fullName evidence="3">Centromere protein Q</fullName>
    </recommendedName>
</protein>
<sequence length="211" mass="23888">METRLGRSQEEANADHSAVVWADTVWDLERGRCLLGLVNFQSTGGTAREIFRPLKLASKNQGKPVMIALLTTQPMSQEPQMDMKSLLLSLKEDIRGRIELSESNQENVKENCVTMENKKSILMERVGNMEVAFEQLDKQVISNKPEIQQLRIGEKAIQEKLESLENNMRRNNIPLLNVPEGEEGNNIKRDVVALIKESITTVSCLNLEEEI</sequence>
<evidence type="ECO:0000313" key="1">
    <source>
        <dbReference type="EMBL" id="KAJ1168656.1"/>
    </source>
</evidence>
<dbReference type="Proteomes" id="UP001066276">
    <property type="component" value="Chromosome 4_1"/>
</dbReference>
<organism evidence="1 2">
    <name type="scientific">Pleurodeles waltl</name>
    <name type="common">Iberian ribbed newt</name>
    <dbReference type="NCBI Taxonomy" id="8319"/>
    <lineage>
        <taxon>Eukaryota</taxon>
        <taxon>Metazoa</taxon>
        <taxon>Chordata</taxon>
        <taxon>Craniata</taxon>
        <taxon>Vertebrata</taxon>
        <taxon>Euteleostomi</taxon>
        <taxon>Amphibia</taxon>
        <taxon>Batrachia</taxon>
        <taxon>Caudata</taxon>
        <taxon>Salamandroidea</taxon>
        <taxon>Salamandridae</taxon>
        <taxon>Pleurodelinae</taxon>
        <taxon>Pleurodeles</taxon>
    </lineage>
</organism>
<evidence type="ECO:0000313" key="2">
    <source>
        <dbReference type="Proteomes" id="UP001066276"/>
    </source>
</evidence>
<reference evidence="1" key="1">
    <citation type="journal article" date="2022" name="bioRxiv">
        <title>Sequencing and chromosome-scale assembly of the giantPleurodeles waltlgenome.</title>
        <authorList>
            <person name="Brown T."/>
            <person name="Elewa A."/>
            <person name="Iarovenko S."/>
            <person name="Subramanian E."/>
            <person name="Araus A.J."/>
            <person name="Petzold A."/>
            <person name="Susuki M."/>
            <person name="Suzuki K.-i.T."/>
            <person name="Hayashi T."/>
            <person name="Toyoda A."/>
            <person name="Oliveira C."/>
            <person name="Osipova E."/>
            <person name="Leigh N.D."/>
            <person name="Simon A."/>
            <person name="Yun M.H."/>
        </authorList>
    </citation>
    <scope>NUCLEOTIDE SEQUENCE</scope>
    <source>
        <strain evidence="1">20211129_DDA</strain>
        <tissue evidence="1">Liver</tissue>
    </source>
</reference>
<gene>
    <name evidence="1" type="ORF">NDU88_000574</name>
</gene>
<proteinExistence type="predicted"/>
<evidence type="ECO:0008006" key="3">
    <source>
        <dbReference type="Google" id="ProtNLM"/>
    </source>
</evidence>
<keyword evidence="2" id="KW-1185">Reference proteome</keyword>
<dbReference type="EMBL" id="JANPWB010000007">
    <property type="protein sequence ID" value="KAJ1168656.1"/>
    <property type="molecule type" value="Genomic_DNA"/>
</dbReference>
<name>A0AAV7SXE3_PLEWA</name>
<accession>A0AAV7SXE3</accession>
<dbReference type="AlphaFoldDB" id="A0AAV7SXE3"/>